<dbReference type="GO" id="GO:0016593">
    <property type="term" value="C:Cdc73/Paf1 complex"/>
    <property type="evidence" value="ECO:0007669"/>
    <property type="project" value="InterPro"/>
</dbReference>
<evidence type="ECO:0000313" key="8">
    <source>
        <dbReference type="Proteomes" id="UP000692954"/>
    </source>
</evidence>
<proteinExistence type="inferred from homology"/>
<dbReference type="GO" id="GO:0000993">
    <property type="term" value="F:RNA polymerase II complex binding"/>
    <property type="evidence" value="ECO:0007669"/>
    <property type="project" value="TreeGrafter"/>
</dbReference>
<evidence type="ECO:0000256" key="2">
    <source>
        <dbReference type="ARBA" id="ARBA00010427"/>
    </source>
</evidence>
<dbReference type="EMBL" id="CAJJDN010000004">
    <property type="protein sequence ID" value="CAD8050221.1"/>
    <property type="molecule type" value="Genomic_DNA"/>
</dbReference>
<evidence type="ECO:0000256" key="5">
    <source>
        <dbReference type="ARBA" id="ARBA00023242"/>
    </source>
</evidence>
<comment type="subcellular location">
    <subcellularLocation>
        <location evidence="1">Nucleus</location>
    </subcellularLocation>
</comment>
<comment type="caution">
    <text evidence="7">The sequence shown here is derived from an EMBL/GenBank/DDBJ whole genome shotgun (WGS) entry which is preliminary data.</text>
</comment>
<dbReference type="GO" id="GO:0032968">
    <property type="term" value="P:positive regulation of transcription elongation by RNA polymerase II"/>
    <property type="evidence" value="ECO:0007669"/>
    <property type="project" value="TreeGrafter"/>
</dbReference>
<dbReference type="PANTHER" id="PTHR12466:SF8">
    <property type="entry name" value="PARAFIBROMIN"/>
    <property type="match status" value="1"/>
</dbReference>
<dbReference type="InterPro" id="IPR031336">
    <property type="entry name" value="CDC73_C"/>
</dbReference>
<evidence type="ECO:0000313" key="7">
    <source>
        <dbReference type="EMBL" id="CAD8050221.1"/>
    </source>
</evidence>
<dbReference type="PANTHER" id="PTHR12466">
    <property type="entry name" value="CDC73 DOMAIN PROTEIN"/>
    <property type="match status" value="1"/>
</dbReference>
<evidence type="ECO:0000256" key="1">
    <source>
        <dbReference type="ARBA" id="ARBA00004123"/>
    </source>
</evidence>
<keyword evidence="8" id="KW-1185">Reference proteome</keyword>
<dbReference type="AlphaFoldDB" id="A0A8S1K654"/>
<dbReference type="InterPro" id="IPR007852">
    <property type="entry name" value="Cdc73/Parafibromin"/>
</dbReference>
<evidence type="ECO:0000256" key="4">
    <source>
        <dbReference type="ARBA" id="ARBA00023163"/>
    </source>
</evidence>
<name>A0A8S1K654_9CILI</name>
<sequence>MFRKGRNDPLELLRDHVIHHKQIKLRSKNTDHRLLFDNNIEFKCSTETAWKSKSGQEYTLGALWCFLDCHLQGLEQKNYRKKALDLNFEQVFKADNQDIIEYFTGKVDYTDCINADKKASLYNRKPLQNNEDIEQASLKKVKPDQEKEPLTEKEFNLKVFDEILRFEKPITTRNRLFRVQDRTFDDILKTAQKIFQGQYVGVGGDEEELQQILGTRIQDVNKAKQLSSAKLSYSVLNEFIKSKDKPIIIVPQIAELGNICLRNVQQFLEQGQYLDPNGLKFTNESRSVQIKVKLRLTDIEQQFLILDTPNAITNWKRVVAVFLRGSTYELRQFPDQNPNQLFKNIRGYHMKFEEEKVKDLIKQWNVKVLDLHRSKRYQDIDVVNAFWEDLEAFLLRPAKLSQQQ</sequence>
<comment type="similarity">
    <text evidence="2">Belongs to the CDC73 family.</text>
</comment>
<accession>A0A8S1K654</accession>
<dbReference type="FunFam" id="3.40.50.11990:FF:000002">
    <property type="entry name" value="protein CDC73 homolog"/>
    <property type="match status" value="1"/>
</dbReference>
<keyword evidence="5" id="KW-0539">Nucleus</keyword>
<evidence type="ECO:0000256" key="3">
    <source>
        <dbReference type="ARBA" id="ARBA00023015"/>
    </source>
</evidence>
<organism evidence="7 8">
    <name type="scientific">Paramecium sonneborni</name>
    <dbReference type="NCBI Taxonomy" id="65129"/>
    <lineage>
        <taxon>Eukaryota</taxon>
        <taxon>Sar</taxon>
        <taxon>Alveolata</taxon>
        <taxon>Ciliophora</taxon>
        <taxon>Intramacronucleata</taxon>
        <taxon>Oligohymenophorea</taxon>
        <taxon>Peniculida</taxon>
        <taxon>Parameciidae</taxon>
        <taxon>Paramecium</taxon>
    </lineage>
</organism>
<evidence type="ECO:0000259" key="6">
    <source>
        <dbReference type="Pfam" id="PF05179"/>
    </source>
</evidence>
<reference evidence="7" key="1">
    <citation type="submission" date="2021-01" db="EMBL/GenBank/DDBJ databases">
        <authorList>
            <consortium name="Genoscope - CEA"/>
            <person name="William W."/>
        </authorList>
    </citation>
    <scope>NUCLEOTIDE SEQUENCE</scope>
</reference>
<dbReference type="GO" id="GO:0006368">
    <property type="term" value="P:transcription elongation by RNA polymerase II"/>
    <property type="evidence" value="ECO:0007669"/>
    <property type="project" value="InterPro"/>
</dbReference>
<feature type="domain" description="Cell division control protein 73 C-terminal" evidence="6">
    <location>
        <begin position="243"/>
        <end position="393"/>
    </location>
</feature>
<keyword evidence="4" id="KW-0804">Transcription</keyword>
<keyword evidence="3" id="KW-0805">Transcription regulation</keyword>
<dbReference type="OrthoDB" id="286071at2759"/>
<protein>
    <recommendedName>
        <fullName evidence="6">Cell division control protein 73 C-terminal domain-containing protein</fullName>
    </recommendedName>
</protein>
<gene>
    <name evidence="7" type="ORF">PSON_ATCC_30995.1.T0040534</name>
</gene>
<dbReference type="Pfam" id="PF05179">
    <property type="entry name" value="CDC73_C"/>
    <property type="match status" value="1"/>
</dbReference>
<dbReference type="Proteomes" id="UP000692954">
    <property type="component" value="Unassembled WGS sequence"/>
</dbReference>